<evidence type="ECO:0000256" key="11">
    <source>
        <dbReference type="ARBA" id="ARBA00022989"/>
    </source>
</evidence>
<evidence type="ECO:0000259" key="17">
    <source>
        <dbReference type="Pfam" id="PF00905"/>
    </source>
</evidence>
<dbReference type="SUPFAM" id="SSF56519">
    <property type="entry name" value="Penicillin binding protein dimerisation domain"/>
    <property type="match status" value="1"/>
</dbReference>
<keyword evidence="10 16" id="KW-0573">Peptidoglycan synthesis</keyword>
<keyword evidence="15 16" id="KW-0961">Cell wall biogenesis/degradation</keyword>
<keyword evidence="7 16" id="KW-0812">Transmembrane</keyword>
<evidence type="ECO:0000256" key="13">
    <source>
        <dbReference type="ARBA" id="ARBA00023210"/>
    </source>
</evidence>
<keyword evidence="2 16" id="KW-1003">Cell membrane</keyword>
<sequence length="576" mass="62924">MNAKANKQGLFIHWRFVLVMAVVCLVFTALVSRAAYIQVIAPDKLIYEGDLRSIRTKTGYAERGVITDRLGNELAVSVPVRAIWADPKHVADQNSLANREAWAALAKVLETDVDSLQQRVSNPKRRFVYLQRQVSAAVADYVTKLKIRGVYLKPESRRFYPTGEVSAHLVGFTNIDDHGLEGIERSYDDWLTGEPGKRKVRKDRLGRVVEDLAVIHQAKQAQSISLSIDQRIQAIAYRELKKAVAETKATSGSVVVLDIDTGEVLAMANSPSFNPNNRNEFQSYRYRNRAITDSYEPGSTVKPLSVIAALEGDHIRSNSMINTSPGWMQIGGRRVRDSRNYGEISLTKVIQKSSNVATSQLALKVGVEGMLDTFYDVGFGNDAGLGLVGESGGQMPQRRRWSDFELATLSFGYGLMVTPLQLAQAYATMGSGGVFRPTSIIKLQQPATGERVFEQNKAQAVLEMMESVIQDGGTGQKAAVPGYRVAGKTGTSRKAVRGGYGDDYVAIFAGVAPVSDPKLAIAVFVNEPQTDRYYGGDVAAPVFSKVMQGGLQYLNVAPDDKTSQVVQLDGGNNGET</sequence>
<dbReference type="Pfam" id="PF03717">
    <property type="entry name" value="PBP_dimer"/>
    <property type="match status" value="1"/>
</dbReference>
<dbReference type="Gene3D" id="3.40.710.10">
    <property type="entry name" value="DD-peptidase/beta-lactamase superfamily"/>
    <property type="match status" value="1"/>
</dbReference>
<gene>
    <name evidence="16" type="primary">ftsI</name>
    <name evidence="19" type="ORF">SNR37_000783</name>
</gene>
<evidence type="ECO:0000313" key="19">
    <source>
        <dbReference type="EMBL" id="MEE1675457.1"/>
    </source>
</evidence>
<dbReference type="Gene3D" id="3.30.450.330">
    <property type="match status" value="1"/>
</dbReference>
<keyword evidence="3 16" id="KW-0997">Cell inner membrane</keyword>
<evidence type="ECO:0000256" key="12">
    <source>
        <dbReference type="ARBA" id="ARBA00023136"/>
    </source>
</evidence>
<comment type="pathway">
    <text evidence="16">Cell wall biogenesis; peptidoglycan biosynthesis.</text>
</comment>
<dbReference type="EC" id="3.4.16.4" evidence="16"/>
<evidence type="ECO:0000259" key="18">
    <source>
        <dbReference type="Pfam" id="PF03717"/>
    </source>
</evidence>
<reference evidence="20" key="1">
    <citation type="submission" date="2023-07" db="EMBL/GenBank/DDBJ databases">
        <title>Draft genome sequence of Agarivorans aestuarii strain ZMCS4, a CAZymes producing bacteria isolated from the marine brown algae Clodostephus spongiosus.</title>
        <authorList>
            <person name="Lorente B."/>
            <person name="Cabral C."/>
            <person name="Frias J."/>
            <person name="Faria J."/>
            <person name="Toubarro D."/>
        </authorList>
    </citation>
    <scope>NUCLEOTIDE SEQUENCE [LARGE SCALE GENOMIC DNA]</scope>
    <source>
        <strain evidence="20">ZMCS4</strain>
    </source>
</reference>
<evidence type="ECO:0000256" key="8">
    <source>
        <dbReference type="ARBA" id="ARBA00022801"/>
    </source>
</evidence>
<keyword evidence="13 16" id="KW-0717">Septation</keyword>
<evidence type="ECO:0000256" key="2">
    <source>
        <dbReference type="ARBA" id="ARBA00022475"/>
    </source>
</evidence>
<protein>
    <recommendedName>
        <fullName evidence="16">Peptidoglycan D,D-transpeptidase FtsI</fullName>
        <ecNumber evidence="16">3.4.16.4</ecNumber>
    </recommendedName>
    <alternativeName>
        <fullName evidence="16">Penicillin-binding protein 3</fullName>
        <shortName evidence="16">PBP-3</shortName>
    </alternativeName>
</protein>
<dbReference type="Pfam" id="PF00905">
    <property type="entry name" value="Transpeptidase"/>
    <property type="match status" value="1"/>
</dbReference>
<keyword evidence="8 16" id="KW-0378">Hydrolase</keyword>
<dbReference type="RefSeq" id="WP_329776345.1">
    <property type="nucleotide sequence ID" value="NZ_JAYDYW010000013.1"/>
</dbReference>
<keyword evidence="12 16" id="KW-0472">Membrane</keyword>
<dbReference type="EMBL" id="JAYDYW010000013">
    <property type="protein sequence ID" value="MEE1675457.1"/>
    <property type="molecule type" value="Genomic_DNA"/>
</dbReference>
<evidence type="ECO:0000256" key="1">
    <source>
        <dbReference type="ARBA" id="ARBA00004370"/>
    </source>
</evidence>
<dbReference type="Gene3D" id="3.90.1310.10">
    <property type="entry name" value="Penicillin-binding protein 2a (Domain 2)"/>
    <property type="match status" value="1"/>
</dbReference>
<dbReference type="PANTHER" id="PTHR30627">
    <property type="entry name" value="PEPTIDOGLYCAN D,D-TRANSPEPTIDASE"/>
    <property type="match status" value="1"/>
</dbReference>
<dbReference type="SUPFAM" id="SSF56601">
    <property type="entry name" value="beta-lactamase/transpeptidase-like"/>
    <property type="match status" value="1"/>
</dbReference>
<dbReference type="InterPro" id="IPR005311">
    <property type="entry name" value="PBP_dimer"/>
</dbReference>
<dbReference type="InterPro" id="IPR050515">
    <property type="entry name" value="Beta-lactam/transpept"/>
</dbReference>
<feature type="domain" description="Penicillin-binding protein transpeptidase" evidence="17">
    <location>
        <begin position="252"/>
        <end position="548"/>
    </location>
</feature>
<proteinExistence type="inferred from homology"/>
<evidence type="ECO:0000256" key="15">
    <source>
        <dbReference type="ARBA" id="ARBA00023316"/>
    </source>
</evidence>
<evidence type="ECO:0000256" key="3">
    <source>
        <dbReference type="ARBA" id="ARBA00022519"/>
    </source>
</evidence>
<dbReference type="HAMAP" id="MF_02080">
    <property type="entry name" value="FtsI_transpept"/>
    <property type="match status" value="1"/>
</dbReference>
<dbReference type="Gene3D" id="1.10.150.770">
    <property type="match status" value="1"/>
</dbReference>
<dbReference type="InterPro" id="IPR012338">
    <property type="entry name" value="Beta-lactam/transpept-like"/>
</dbReference>
<keyword evidence="6 16" id="KW-0645">Protease</keyword>
<keyword evidence="9 16" id="KW-0133">Cell shape</keyword>
<dbReference type="InterPro" id="IPR036138">
    <property type="entry name" value="PBP_dimer_sf"/>
</dbReference>
<comment type="subcellular location">
    <subcellularLocation>
        <location evidence="16">Cell inner membrane</location>
        <topology evidence="16">Single-pass membrane protein</topology>
    </subcellularLocation>
    <subcellularLocation>
        <location evidence="1">Membrane</location>
    </subcellularLocation>
</comment>
<accession>A0ABU7G7S8</accession>
<comment type="caution">
    <text evidence="19">The sequence shown here is derived from an EMBL/GenBank/DDBJ whole genome shotgun (WGS) entry which is preliminary data.</text>
</comment>
<comment type="catalytic activity">
    <reaction evidence="16">
        <text>Preferential cleavage: (Ac)2-L-Lys-D-Ala-|-D-Ala. Also transpeptidation of peptidyl-alanyl moieties that are N-acyl substituents of D-alanine.</text>
        <dbReference type="EC" id="3.4.16.4"/>
    </reaction>
</comment>
<feature type="transmembrane region" description="Helical" evidence="16">
    <location>
        <begin position="12"/>
        <end position="36"/>
    </location>
</feature>
<keyword evidence="11 16" id="KW-1133">Transmembrane helix</keyword>
<keyword evidence="20" id="KW-1185">Reference proteome</keyword>
<name>A0ABU7G7S8_9ALTE</name>
<evidence type="ECO:0000256" key="10">
    <source>
        <dbReference type="ARBA" id="ARBA00022984"/>
    </source>
</evidence>
<evidence type="ECO:0000256" key="14">
    <source>
        <dbReference type="ARBA" id="ARBA00023306"/>
    </source>
</evidence>
<dbReference type="PANTHER" id="PTHR30627:SF1">
    <property type="entry name" value="PEPTIDOGLYCAN D,D-TRANSPEPTIDASE FTSI"/>
    <property type="match status" value="1"/>
</dbReference>
<reference evidence="19 20" key="2">
    <citation type="submission" date="2023-12" db="EMBL/GenBank/DDBJ databases">
        <authorList>
            <consortium name="Cladostephus spongiosus"/>
            <person name="Lorente B."/>
            <person name="Cabral C."/>
            <person name="Frias J."/>
            <person name="Faria J."/>
            <person name="Toubarro D."/>
        </authorList>
    </citation>
    <scope>NUCLEOTIDE SEQUENCE [LARGE SCALE GENOMIC DNA]</scope>
    <source>
        <strain evidence="19 20">ZMCS4</strain>
    </source>
</reference>
<organism evidence="19 20">
    <name type="scientific">Agarivorans aestuarii</name>
    <dbReference type="NCBI Taxonomy" id="1563703"/>
    <lineage>
        <taxon>Bacteria</taxon>
        <taxon>Pseudomonadati</taxon>
        <taxon>Pseudomonadota</taxon>
        <taxon>Gammaproteobacteria</taxon>
        <taxon>Alteromonadales</taxon>
        <taxon>Alteromonadaceae</taxon>
        <taxon>Agarivorans</taxon>
    </lineage>
</organism>
<dbReference type="Proteomes" id="UP001310248">
    <property type="component" value="Unassembled WGS sequence"/>
</dbReference>
<feature type="active site" description="Acyl-ester intermediate" evidence="16">
    <location>
        <position position="299"/>
    </location>
</feature>
<evidence type="ECO:0000256" key="7">
    <source>
        <dbReference type="ARBA" id="ARBA00022692"/>
    </source>
</evidence>
<keyword evidence="14 16" id="KW-0131">Cell cycle</keyword>
<evidence type="ECO:0000256" key="9">
    <source>
        <dbReference type="ARBA" id="ARBA00022960"/>
    </source>
</evidence>
<keyword evidence="5 16" id="KW-0121">Carboxypeptidase</keyword>
<feature type="domain" description="Penicillin-binding protein dimerisation" evidence="18">
    <location>
        <begin position="60"/>
        <end position="211"/>
    </location>
</feature>
<evidence type="ECO:0000256" key="16">
    <source>
        <dbReference type="HAMAP-Rule" id="MF_02080"/>
    </source>
</evidence>
<dbReference type="InterPro" id="IPR001460">
    <property type="entry name" value="PCN-bd_Tpept"/>
</dbReference>
<evidence type="ECO:0000313" key="20">
    <source>
        <dbReference type="Proteomes" id="UP001310248"/>
    </source>
</evidence>
<dbReference type="InterPro" id="IPR037532">
    <property type="entry name" value="FtsI_transpept"/>
</dbReference>
<comment type="function">
    <text evidence="16">Catalyzes cross-linking of the peptidoglycan cell wall at the division septum.</text>
</comment>
<comment type="similarity">
    <text evidence="16">Belongs to the transpeptidase family. FtsI subfamily.</text>
</comment>
<evidence type="ECO:0000256" key="5">
    <source>
        <dbReference type="ARBA" id="ARBA00022645"/>
    </source>
</evidence>
<keyword evidence="4 16" id="KW-0132">Cell division</keyword>
<evidence type="ECO:0000256" key="4">
    <source>
        <dbReference type="ARBA" id="ARBA00022618"/>
    </source>
</evidence>
<evidence type="ECO:0000256" key="6">
    <source>
        <dbReference type="ARBA" id="ARBA00022670"/>
    </source>
</evidence>